<evidence type="ECO:0000313" key="2">
    <source>
        <dbReference type="EMBL" id="MFC4633495.1"/>
    </source>
</evidence>
<dbReference type="Proteomes" id="UP001596043">
    <property type="component" value="Unassembled WGS sequence"/>
</dbReference>
<keyword evidence="3" id="KW-1185">Reference proteome</keyword>
<organism evidence="2 3">
    <name type="scientific">Dokdonia ponticola</name>
    <dbReference type="NCBI Taxonomy" id="2041041"/>
    <lineage>
        <taxon>Bacteria</taxon>
        <taxon>Pseudomonadati</taxon>
        <taxon>Bacteroidota</taxon>
        <taxon>Flavobacteriia</taxon>
        <taxon>Flavobacteriales</taxon>
        <taxon>Flavobacteriaceae</taxon>
        <taxon>Dokdonia</taxon>
    </lineage>
</organism>
<evidence type="ECO:0000256" key="1">
    <source>
        <dbReference type="SAM" id="Phobius"/>
    </source>
</evidence>
<proteinExistence type="predicted"/>
<reference evidence="3" key="1">
    <citation type="journal article" date="2019" name="Int. J. Syst. Evol. Microbiol.">
        <title>The Global Catalogue of Microorganisms (GCM) 10K type strain sequencing project: providing services to taxonomists for standard genome sequencing and annotation.</title>
        <authorList>
            <consortium name="The Broad Institute Genomics Platform"/>
            <consortium name="The Broad Institute Genome Sequencing Center for Infectious Disease"/>
            <person name="Wu L."/>
            <person name="Ma J."/>
        </authorList>
    </citation>
    <scope>NUCLEOTIDE SEQUENCE [LARGE SCALE GENOMIC DNA]</scope>
    <source>
        <strain evidence="3">YJ-61-S</strain>
    </source>
</reference>
<evidence type="ECO:0000313" key="3">
    <source>
        <dbReference type="Proteomes" id="UP001596043"/>
    </source>
</evidence>
<keyword evidence="1" id="KW-0812">Transmembrane</keyword>
<name>A0ABV9HUV9_9FLAO</name>
<keyword evidence="1" id="KW-0472">Membrane</keyword>
<dbReference type="RefSeq" id="WP_379977702.1">
    <property type="nucleotide sequence ID" value="NZ_JBHSFV010000002.1"/>
</dbReference>
<dbReference type="EMBL" id="JBHSFV010000002">
    <property type="protein sequence ID" value="MFC4633495.1"/>
    <property type="molecule type" value="Genomic_DNA"/>
</dbReference>
<sequence length="139" mass="15712">MKTLIVLITILSLSWSSFSQGLKPIVFPIDGETYFCFTPWQSKYIAKALEKERLQRGLIKALENQKEEFILVQEVKDSTILFLEKKNANQSLVIDNKNLAYNALEIDNKALTKKVKMRGVKNTVLGGALLVLVSVLIIK</sequence>
<protein>
    <submittedName>
        <fullName evidence="2">Uncharacterized protein</fullName>
    </submittedName>
</protein>
<keyword evidence="1" id="KW-1133">Transmembrane helix</keyword>
<feature type="transmembrane region" description="Helical" evidence="1">
    <location>
        <begin position="119"/>
        <end position="138"/>
    </location>
</feature>
<gene>
    <name evidence="2" type="ORF">ACFO3O_06230</name>
</gene>
<accession>A0ABV9HUV9</accession>
<comment type="caution">
    <text evidence="2">The sequence shown here is derived from an EMBL/GenBank/DDBJ whole genome shotgun (WGS) entry which is preliminary data.</text>
</comment>